<dbReference type="InterPro" id="IPR043129">
    <property type="entry name" value="ATPase_NBD"/>
</dbReference>
<evidence type="ECO:0000256" key="4">
    <source>
        <dbReference type="ARBA" id="ARBA00022490"/>
    </source>
</evidence>
<dbReference type="CDD" id="cd10209">
    <property type="entry name" value="ASKHA_NBD_AtARP7-like"/>
    <property type="match status" value="1"/>
</dbReference>
<evidence type="ECO:0000256" key="7">
    <source>
        <dbReference type="ARBA" id="ARBA00058644"/>
    </source>
</evidence>
<dbReference type="InterPro" id="IPR004000">
    <property type="entry name" value="Actin"/>
</dbReference>
<dbReference type="GO" id="GO:0005737">
    <property type="term" value="C:cytoplasm"/>
    <property type="evidence" value="ECO:0007669"/>
    <property type="project" value="UniProtKB-SubCell"/>
</dbReference>
<keyword evidence="3" id="KW-0217">Developmental protein</keyword>
<dbReference type="GO" id="GO:0005634">
    <property type="term" value="C:nucleus"/>
    <property type="evidence" value="ECO:0007669"/>
    <property type="project" value="UniProtKB-SubCell"/>
</dbReference>
<dbReference type="Gene3D" id="3.30.420.40">
    <property type="match status" value="2"/>
</dbReference>
<dbReference type="PRINTS" id="PR00190">
    <property type="entry name" value="ACTIN"/>
</dbReference>
<gene>
    <name evidence="10" type="ORF">DKX38_014001</name>
</gene>
<dbReference type="PANTHER" id="PTHR11937">
    <property type="entry name" value="ACTIN"/>
    <property type="match status" value="1"/>
</dbReference>
<evidence type="ECO:0000256" key="3">
    <source>
        <dbReference type="ARBA" id="ARBA00022473"/>
    </source>
</evidence>
<name>A0A5N5LE92_9ROSI</name>
<dbReference type="SUPFAM" id="SSF53067">
    <property type="entry name" value="Actin-like ATPase domain"/>
    <property type="match status" value="2"/>
</dbReference>
<evidence type="ECO:0000256" key="1">
    <source>
        <dbReference type="ARBA" id="ARBA00004123"/>
    </source>
</evidence>
<reference evidence="11" key="1">
    <citation type="journal article" date="2019" name="Gigascience">
        <title>De novo genome assembly of the endangered Acer yangbiense, a plant species with extremely small populations endemic to Yunnan Province, China.</title>
        <authorList>
            <person name="Yang J."/>
            <person name="Wariss H.M."/>
            <person name="Tao L."/>
            <person name="Zhang R."/>
            <person name="Yun Q."/>
            <person name="Hollingsworth P."/>
            <person name="Dao Z."/>
            <person name="Luo G."/>
            <person name="Guo H."/>
            <person name="Ma Y."/>
            <person name="Sun W."/>
        </authorList>
    </citation>
    <scope>NUCLEOTIDE SEQUENCE [LARGE SCALE GENOMIC DNA]</scope>
    <source>
        <strain evidence="11">cv. br00</strain>
    </source>
</reference>
<dbReference type="FunFam" id="3.90.640.10:FF:000026">
    <property type="entry name" value="Actin-related protein 7"/>
    <property type="match status" value="1"/>
</dbReference>
<keyword evidence="11" id="KW-1185">Reference proteome</keyword>
<keyword evidence="6" id="KW-0539">Nucleus</keyword>
<protein>
    <recommendedName>
        <fullName evidence="9">Actin-related protein 7</fullName>
    </recommendedName>
</protein>
<evidence type="ECO:0000313" key="11">
    <source>
        <dbReference type="Proteomes" id="UP000326939"/>
    </source>
</evidence>
<comment type="similarity">
    <text evidence="8">Belongs to the actin family. Plant ARP7 subfamily.</text>
</comment>
<evidence type="ECO:0000256" key="6">
    <source>
        <dbReference type="ARBA" id="ARBA00023242"/>
    </source>
</evidence>
<dbReference type="Gene3D" id="3.90.640.10">
    <property type="entry name" value="Actin, Chain A, domain 4"/>
    <property type="match status" value="1"/>
</dbReference>
<keyword evidence="4" id="KW-0963">Cytoplasm</keyword>
<dbReference type="EMBL" id="VDCV01000009">
    <property type="protein sequence ID" value="KAB5541027.1"/>
    <property type="molecule type" value="Genomic_DNA"/>
</dbReference>
<accession>A0A5N5LE92</accession>
<dbReference type="FunFam" id="3.30.420.40:FF:000150">
    <property type="entry name" value="Actin-related protein 7"/>
    <property type="match status" value="1"/>
</dbReference>
<evidence type="ECO:0000256" key="8">
    <source>
        <dbReference type="ARBA" id="ARBA00061435"/>
    </source>
</evidence>
<sequence>MEAAVIDAGTQLLKAGTAVPDQAPPMIIPSQMKRMVEDGTSGDNNESVFEDVTVDPVVRGYIRDWDAMEDLLQYVLYTGLGWEEGNEGQVLFTDPLCTPKAVREQLVQLMFEKFNVSGFYASEQAVLSLYAVGRISGCTVDIGHGKIDIAPVLEGAVQHIASRRFEIGGVDLTKLLAQELSKSNLLVNLNASDAEMLKVKYSCCAEDELAYEKTLRSSDTEEHTLPDGQEFNTALNVCQVIRIGREKYTIGEALFQPSILGIEALGIVEQLVRSISTVSSENHRQLLENTVLCGGITSMPGFEDRFQKEASLCSSAIRPSLVKPPEYMPDKLTEYSAWVGGAILAKVVFPQNQHVTKGDYDETGPSIVHRKCF</sequence>
<evidence type="ECO:0000256" key="2">
    <source>
        <dbReference type="ARBA" id="ARBA00004496"/>
    </source>
</evidence>
<comment type="function">
    <text evidence="7">Essential protein required during embryogenesis and all plant development stages, probably through a chromatin-mediated regulation of gene expression.</text>
</comment>
<dbReference type="Pfam" id="PF00022">
    <property type="entry name" value="Actin"/>
    <property type="match status" value="1"/>
</dbReference>
<comment type="subcellular location">
    <subcellularLocation>
        <location evidence="2">Cytoplasm</location>
    </subcellularLocation>
    <subcellularLocation>
        <location evidence="1">Nucleus</location>
    </subcellularLocation>
</comment>
<evidence type="ECO:0000256" key="9">
    <source>
        <dbReference type="ARBA" id="ARBA00074634"/>
    </source>
</evidence>
<evidence type="ECO:0000256" key="5">
    <source>
        <dbReference type="ARBA" id="ARBA00022853"/>
    </source>
</evidence>
<keyword evidence="5" id="KW-0156">Chromatin regulator</keyword>
<organism evidence="10 11">
    <name type="scientific">Salix brachista</name>
    <dbReference type="NCBI Taxonomy" id="2182728"/>
    <lineage>
        <taxon>Eukaryota</taxon>
        <taxon>Viridiplantae</taxon>
        <taxon>Streptophyta</taxon>
        <taxon>Embryophyta</taxon>
        <taxon>Tracheophyta</taxon>
        <taxon>Spermatophyta</taxon>
        <taxon>Magnoliopsida</taxon>
        <taxon>eudicotyledons</taxon>
        <taxon>Gunneridae</taxon>
        <taxon>Pentapetalae</taxon>
        <taxon>rosids</taxon>
        <taxon>fabids</taxon>
        <taxon>Malpighiales</taxon>
        <taxon>Salicaceae</taxon>
        <taxon>Saliceae</taxon>
        <taxon>Salix</taxon>
    </lineage>
</organism>
<dbReference type="Proteomes" id="UP000326939">
    <property type="component" value="Chromosome 9"/>
</dbReference>
<dbReference type="SMART" id="SM00268">
    <property type="entry name" value="ACTIN"/>
    <property type="match status" value="1"/>
</dbReference>
<evidence type="ECO:0000313" key="10">
    <source>
        <dbReference type="EMBL" id="KAB5541027.1"/>
    </source>
</evidence>
<dbReference type="GO" id="GO:0006325">
    <property type="term" value="P:chromatin organization"/>
    <property type="evidence" value="ECO:0007669"/>
    <property type="project" value="UniProtKB-KW"/>
</dbReference>
<proteinExistence type="inferred from homology"/>
<dbReference type="AlphaFoldDB" id="A0A5N5LE92"/>
<comment type="caution">
    <text evidence="10">The sequence shown here is derived from an EMBL/GenBank/DDBJ whole genome shotgun (WGS) entry which is preliminary data.</text>
</comment>